<accession>A0A7J6EJ65</accession>
<dbReference type="Proteomes" id="UP000583929">
    <property type="component" value="Unassembled WGS sequence"/>
</dbReference>
<organism evidence="2 3">
    <name type="scientific">Cannabis sativa</name>
    <name type="common">Hemp</name>
    <name type="synonym">Marijuana</name>
    <dbReference type="NCBI Taxonomy" id="3483"/>
    <lineage>
        <taxon>Eukaryota</taxon>
        <taxon>Viridiplantae</taxon>
        <taxon>Streptophyta</taxon>
        <taxon>Embryophyta</taxon>
        <taxon>Tracheophyta</taxon>
        <taxon>Spermatophyta</taxon>
        <taxon>Magnoliopsida</taxon>
        <taxon>eudicotyledons</taxon>
        <taxon>Gunneridae</taxon>
        <taxon>Pentapetalae</taxon>
        <taxon>rosids</taxon>
        <taxon>fabids</taxon>
        <taxon>Rosales</taxon>
        <taxon>Cannabaceae</taxon>
        <taxon>Cannabis</taxon>
    </lineage>
</organism>
<evidence type="ECO:0000313" key="3">
    <source>
        <dbReference type="Proteomes" id="UP000583929"/>
    </source>
</evidence>
<reference evidence="2 3" key="1">
    <citation type="journal article" date="2020" name="bioRxiv">
        <title>Sequence and annotation of 42 cannabis genomes reveals extensive copy number variation in cannabinoid synthesis and pathogen resistance genes.</title>
        <authorList>
            <person name="Mckernan K.J."/>
            <person name="Helbert Y."/>
            <person name="Kane L.T."/>
            <person name="Ebling H."/>
            <person name="Zhang L."/>
            <person name="Liu B."/>
            <person name="Eaton Z."/>
            <person name="Mclaughlin S."/>
            <person name="Kingan S."/>
            <person name="Baybayan P."/>
            <person name="Concepcion G."/>
            <person name="Jordan M."/>
            <person name="Riva A."/>
            <person name="Barbazuk W."/>
            <person name="Harkins T."/>
        </authorList>
    </citation>
    <scope>NUCLEOTIDE SEQUENCE [LARGE SCALE GENOMIC DNA]</scope>
    <source>
        <strain evidence="3">cv. Jamaican Lion 4</strain>
        <tissue evidence="2">Leaf</tissue>
    </source>
</reference>
<keyword evidence="3" id="KW-1185">Reference proteome</keyword>
<dbReference type="EMBL" id="JAATIQ010000385">
    <property type="protein sequence ID" value="KAF4358386.1"/>
    <property type="molecule type" value="Genomic_DNA"/>
</dbReference>
<feature type="chain" id="PRO_5029769460" evidence="1">
    <location>
        <begin position="32"/>
        <end position="89"/>
    </location>
</feature>
<comment type="caution">
    <text evidence="2">The sequence shown here is derived from an EMBL/GenBank/DDBJ whole genome shotgun (WGS) entry which is preliminary data.</text>
</comment>
<evidence type="ECO:0000256" key="1">
    <source>
        <dbReference type="SAM" id="SignalP"/>
    </source>
</evidence>
<name>A0A7J6EJ65_CANSA</name>
<dbReference type="AlphaFoldDB" id="A0A7J6EJ65"/>
<keyword evidence="1" id="KW-0732">Signal</keyword>
<evidence type="ECO:0000313" key="2">
    <source>
        <dbReference type="EMBL" id="KAF4358386.1"/>
    </source>
</evidence>
<sequence length="89" mass="9618">MASPRPYSSVLFLVIAMLFLVTFSHVAETASQDVLTDAQRHHTRSHASSSARSVAQHAFAFLQASTATRKPALATTIGKPRRENPSAPD</sequence>
<protein>
    <submittedName>
        <fullName evidence="2">Uncharacterized protein</fullName>
    </submittedName>
</protein>
<feature type="signal peptide" evidence="1">
    <location>
        <begin position="1"/>
        <end position="31"/>
    </location>
</feature>
<gene>
    <name evidence="2" type="ORF">G4B88_021683</name>
</gene>
<proteinExistence type="predicted"/>